<dbReference type="Proteomes" id="UP000199229">
    <property type="component" value="Unassembled WGS sequence"/>
</dbReference>
<evidence type="ECO:0000313" key="3">
    <source>
        <dbReference type="Proteomes" id="UP000199229"/>
    </source>
</evidence>
<organism evidence="2 3">
    <name type="scientific">Methylobacterium gossipiicola</name>
    <dbReference type="NCBI Taxonomy" id="582675"/>
    <lineage>
        <taxon>Bacteria</taxon>
        <taxon>Pseudomonadati</taxon>
        <taxon>Pseudomonadota</taxon>
        <taxon>Alphaproteobacteria</taxon>
        <taxon>Hyphomicrobiales</taxon>
        <taxon>Methylobacteriaceae</taxon>
        <taxon>Methylobacterium</taxon>
    </lineage>
</organism>
<dbReference type="EMBL" id="FOPM01000046">
    <property type="protein sequence ID" value="SFH13608.1"/>
    <property type="molecule type" value="Genomic_DNA"/>
</dbReference>
<gene>
    <name evidence="2" type="ORF">SAMN05192565_1461</name>
</gene>
<sequence length="116" mass="12688">AVVARVLQDDEAAKVVDLGRRFCRIVRSRCGGGLAMPSIAPAFDAWLSDARACGVREVESFAITLAQDAAAVRAGLRLPWSSGQAEGQVNRLKLLKRTMYGRAKLDFLRRRFLLAA</sequence>
<evidence type="ECO:0000259" key="1">
    <source>
        <dbReference type="Pfam" id="PF01610"/>
    </source>
</evidence>
<dbReference type="InterPro" id="IPR002560">
    <property type="entry name" value="Transposase_DDE"/>
</dbReference>
<reference evidence="3" key="1">
    <citation type="submission" date="2016-10" db="EMBL/GenBank/DDBJ databases">
        <authorList>
            <person name="Varghese N."/>
            <person name="Submissions S."/>
        </authorList>
    </citation>
    <scope>NUCLEOTIDE SEQUENCE [LARGE SCALE GENOMIC DNA]</scope>
    <source>
        <strain evidence="3">Gh-105</strain>
    </source>
</reference>
<name>A0A1I2XJC3_9HYPH</name>
<dbReference type="Pfam" id="PF01610">
    <property type="entry name" value="DDE_Tnp_ISL3"/>
    <property type="match status" value="1"/>
</dbReference>
<feature type="non-terminal residue" evidence="2">
    <location>
        <position position="1"/>
    </location>
</feature>
<feature type="domain" description="Transposase IS204/IS1001/IS1096/IS1165 DDE" evidence="1">
    <location>
        <begin position="41"/>
        <end position="111"/>
    </location>
</feature>
<dbReference type="PANTHER" id="PTHR33498:SF1">
    <property type="entry name" value="TRANSPOSASE FOR INSERTION SEQUENCE ELEMENT IS1557"/>
    <property type="match status" value="1"/>
</dbReference>
<protein>
    <submittedName>
        <fullName evidence="2">Transposase</fullName>
    </submittedName>
</protein>
<dbReference type="PANTHER" id="PTHR33498">
    <property type="entry name" value="TRANSPOSASE FOR INSERTION SEQUENCE ELEMENT IS1557"/>
    <property type="match status" value="1"/>
</dbReference>
<proteinExistence type="predicted"/>
<evidence type="ECO:0000313" key="2">
    <source>
        <dbReference type="EMBL" id="SFH13608.1"/>
    </source>
</evidence>
<keyword evidence="3" id="KW-1185">Reference proteome</keyword>
<dbReference type="OrthoDB" id="46712at2"/>
<accession>A0A1I2XJC3</accession>
<dbReference type="InterPro" id="IPR047951">
    <property type="entry name" value="Transpos_ISL3"/>
</dbReference>
<dbReference type="RefSeq" id="WP_143103824.1">
    <property type="nucleotide sequence ID" value="NZ_FOPM01000046.1"/>
</dbReference>
<dbReference type="STRING" id="582675.SAMN05192565_1461"/>
<dbReference type="AlphaFoldDB" id="A0A1I2XJC3"/>